<dbReference type="InterPro" id="IPR032508">
    <property type="entry name" value="FecR_C"/>
</dbReference>
<evidence type="ECO:0008006" key="7">
    <source>
        <dbReference type="Google" id="ProtNLM"/>
    </source>
</evidence>
<name>A0A1V8M4I4_9GAMM</name>
<feature type="transmembrane region" description="Helical" evidence="1">
    <location>
        <begin position="90"/>
        <end position="109"/>
    </location>
</feature>
<proteinExistence type="predicted"/>
<dbReference type="Pfam" id="PF04773">
    <property type="entry name" value="FecR"/>
    <property type="match status" value="1"/>
</dbReference>
<keyword evidence="1" id="KW-0472">Membrane</keyword>
<dbReference type="EMBL" id="LPUF01000001">
    <property type="protein sequence ID" value="OQK16428.1"/>
    <property type="molecule type" value="Genomic_DNA"/>
</dbReference>
<dbReference type="PANTHER" id="PTHR30273">
    <property type="entry name" value="PERIPLASMIC SIGNAL SENSOR AND SIGMA FACTOR ACTIVATOR FECR-RELATED"/>
    <property type="match status" value="1"/>
</dbReference>
<dbReference type="Pfam" id="PF16220">
    <property type="entry name" value="DUF4880"/>
    <property type="match status" value="1"/>
</dbReference>
<evidence type="ECO:0000256" key="1">
    <source>
        <dbReference type="SAM" id="Phobius"/>
    </source>
</evidence>
<evidence type="ECO:0000313" key="5">
    <source>
        <dbReference type="EMBL" id="OQK16428.1"/>
    </source>
</evidence>
<keyword evidence="1" id="KW-0812">Transmembrane</keyword>
<evidence type="ECO:0000313" key="6">
    <source>
        <dbReference type="Proteomes" id="UP000191980"/>
    </source>
</evidence>
<sequence>MAKNTVPEITSMSDQAINWVILLHSGQSTNDDSINALQWRSRSPAHERAYVEALVLWQEMGYVMMPQPEQTHESLDFKEQKSPSQSKIKYGYLASFAAAAMLLILILPISRYADQWQSDYYTQVGTQQSITLADGSIIQLNTDSALSIQYEKNRRVIQLHRGQALFTVAADPQRPFEVITEDIVIRALGTIFEVWNNQDETRVTVLEHAVQLSSLGKNTHTQIARIESGYQTQYNNTTGVMHTEAIDIIKNGAWQRGKLIFKNQPLADVIVELERYLPGRIMITDEKLRKLQVSGVFPVQQPDQILAMIKQTLAIKVTHLSPYLTLLHK</sequence>
<keyword evidence="1" id="KW-1133">Transmembrane helix</keyword>
<dbReference type="GO" id="GO:0016989">
    <property type="term" value="F:sigma factor antagonist activity"/>
    <property type="evidence" value="ECO:0007669"/>
    <property type="project" value="TreeGrafter"/>
</dbReference>
<dbReference type="PANTHER" id="PTHR30273:SF2">
    <property type="entry name" value="PROTEIN FECR"/>
    <property type="match status" value="1"/>
</dbReference>
<organism evidence="5 6">
    <name type="scientific">Methyloprofundus sedimenti</name>
    <dbReference type="NCBI Taxonomy" id="1420851"/>
    <lineage>
        <taxon>Bacteria</taxon>
        <taxon>Pseudomonadati</taxon>
        <taxon>Pseudomonadota</taxon>
        <taxon>Gammaproteobacteria</taxon>
        <taxon>Methylococcales</taxon>
        <taxon>Methylococcaceae</taxon>
        <taxon>Methyloprofundus</taxon>
    </lineage>
</organism>
<reference evidence="5 6" key="1">
    <citation type="submission" date="2015-12" db="EMBL/GenBank/DDBJ databases">
        <authorList>
            <person name="Shamseldin A."/>
            <person name="Moawad H."/>
            <person name="Abd El-Rahim W.M."/>
            <person name="Sadowsky M.J."/>
        </authorList>
    </citation>
    <scope>NUCLEOTIDE SEQUENCE [LARGE SCALE GENOMIC DNA]</scope>
    <source>
        <strain evidence="5 6">WF1</strain>
    </source>
</reference>
<dbReference type="PIRSF" id="PIRSF018266">
    <property type="entry name" value="FecR"/>
    <property type="match status" value="1"/>
</dbReference>
<dbReference type="InterPro" id="IPR006860">
    <property type="entry name" value="FecR"/>
</dbReference>
<dbReference type="Proteomes" id="UP000191980">
    <property type="component" value="Unassembled WGS sequence"/>
</dbReference>
<feature type="domain" description="Protein FecR C-terminal" evidence="4">
    <location>
        <begin position="258"/>
        <end position="317"/>
    </location>
</feature>
<gene>
    <name evidence="5" type="ORF">AU255_00520</name>
</gene>
<dbReference type="OrthoDB" id="9798846at2"/>
<evidence type="ECO:0000259" key="3">
    <source>
        <dbReference type="Pfam" id="PF16220"/>
    </source>
</evidence>
<dbReference type="STRING" id="1420851.AU255_00520"/>
<dbReference type="Pfam" id="PF16344">
    <property type="entry name" value="FecR_C"/>
    <property type="match status" value="1"/>
</dbReference>
<comment type="caution">
    <text evidence="5">The sequence shown here is derived from an EMBL/GenBank/DDBJ whole genome shotgun (WGS) entry which is preliminary data.</text>
</comment>
<keyword evidence="6" id="KW-1185">Reference proteome</keyword>
<protein>
    <recommendedName>
        <fullName evidence="7">FecR protein domain-containing protein</fullName>
    </recommendedName>
</protein>
<dbReference type="AlphaFoldDB" id="A0A1V8M4I4"/>
<dbReference type="InterPro" id="IPR012373">
    <property type="entry name" value="Ferrdict_sens_TM"/>
</dbReference>
<dbReference type="RefSeq" id="WP_080521055.1">
    <property type="nucleotide sequence ID" value="NZ_LPUF01000001.1"/>
</dbReference>
<feature type="domain" description="FecR N-terminal" evidence="3">
    <location>
        <begin position="14"/>
        <end position="53"/>
    </location>
</feature>
<evidence type="ECO:0000259" key="4">
    <source>
        <dbReference type="Pfam" id="PF16344"/>
    </source>
</evidence>
<accession>A0A1V8M4I4</accession>
<evidence type="ECO:0000259" key="2">
    <source>
        <dbReference type="Pfam" id="PF04773"/>
    </source>
</evidence>
<dbReference type="Gene3D" id="3.55.50.30">
    <property type="match status" value="1"/>
</dbReference>
<feature type="domain" description="FecR protein" evidence="2">
    <location>
        <begin position="119"/>
        <end position="210"/>
    </location>
</feature>
<dbReference type="InterPro" id="IPR032623">
    <property type="entry name" value="FecR_N"/>
</dbReference>
<dbReference type="Gene3D" id="2.60.120.1440">
    <property type="match status" value="1"/>
</dbReference>